<evidence type="ECO:0000313" key="2">
    <source>
        <dbReference type="EMBL" id="SLN34894.1"/>
    </source>
</evidence>
<dbReference type="AlphaFoldDB" id="A0A1Y5S8Z9"/>
<dbReference type="RefSeq" id="WP_085848390.1">
    <property type="nucleotide sequence ID" value="NZ_FNZV01000006.1"/>
</dbReference>
<dbReference type="Proteomes" id="UP000193307">
    <property type="component" value="Unassembled WGS sequence"/>
</dbReference>
<keyword evidence="1" id="KW-0472">Membrane</keyword>
<keyword evidence="1" id="KW-0812">Transmembrane</keyword>
<evidence type="ECO:0008006" key="4">
    <source>
        <dbReference type="Google" id="ProtNLM"/>
    </source>
</evidence>
<accession>A0A1Y5S8Z9</accession>
<sequence length="231" mass="25597">MELLNQLRFFTSLDAIAVSYLLLSWMVLGYIIESPPKSRVSTSVIMADYRRKWMVQMITRQPRIFDAAVLDTLRQGTAFFGSACLIAIGGGLAAISNTERLRGVAQDLTIDVPEIIWEMKILLALILITSAFLKFIWANRLFGYCGVVMASVPNEIDAAETLPRAKKAGELNIAAARAFNRGLRGIYFALGALGWFLGPIGLLITTTMTVFILVRREFASASREVLLQDET</sequence>
<dbReference type="OrthoDB" id="9806874at2"/>
<protein>
    <recommendedName>
        <fullName evidence="4">DUF599 domain-containing protein</fullName>
    </recommendedName>
</protein>
<name>A0A1Y5S8Z9_9RHOB</name>
<dbReference type="Pfam" id="PF04654">
    <property type="entry name" value="DUF599"/>
    <property type="match status" value="1"/>
</dbReference>
<dbReference type="STRING" id="658057.SAMN04488032_10628"/>
<gene>
    <name evidence="2" type="ORF">PAM7971_01526</name>
</gene>
<evidence type="ECO:0000313" key="3">
    <source>
        <dbReference type="Proteomes" id="UP000193307"/>
    </source>
</evidence>
<feature type="transmembrane region" description="Helical" evidence="1">
    <location>
        <begin position="12"/>
        <end position="32"/>
    </location>
</feature>
<evidence type="ECO:0000256" key="1">
    <source>
        <dbReference type="SAM" id="Phobius"/>
    </source>
</evidence>
<proteinExistence type="predicted"/>
<dbReference type="EMBL" id="FWFW01000003">
    <property type="protein sequence ID" value="SLN34894.1"/>
    <property type="molecule type" value="Genomic_DNA"/>
</dbReference>
<keyword evidence="3" id="KW-1185">Reference proteome</keyword>
<feature type="transmembrane region" description="Helical" evidence="1">
    <location>
        <begin position="115"/>
        <end position="137"/>
    </location>
</feature>
<reference evidence="2 3" key="1">
    <citation type="submission" date="2017-03" db="EMBL/GenBank/DDBJ databases">
        <authorList>
            <person name="Afonso C.L."/>
            <person name="Miller P.J."/>
            <person name="Scott M.A."/>
            <person name="Spackman E."/>
            <person name="Goraichik I."/>
            <person name="Dimitrov K.M."/>
            <person name="Suarez D.L."/>
            <person name="Swayne D.E."/>
        </authorList>
    </citation>
    <scope>NUCLEOTIDE SEQUENCE [LARGE SCALE GENOMIC DNA]</scope>
    <source>
        <strain evidence="2 3">CECT 7971</strain>
    </source>
</reference>
<dbReference type="InterPro" id="IPR006747">
    <property type="entry name" value="DUF599"/>
</dbReference>
<organism evidence="2 3">
    <name type="scientific">Pacificibacter marinus</name>
    <dbReference type="NCBI Taxonomy" id="658057"/>
    <lineage>
        <taxon>Bacteria</taxon>
        <taxon>Pseudomonadati</taxon>
        <taxon>Pseudomonadota</taxon>
        <taxon>Alphaproteobacteria</taxon>
        <taxon>Rhodobacterales</taxon>
        <taxon>Roseobacteraceae</taxon>
        <taxon>Pacificibacter</taxon>
    </lineage>
</organism>
<feature type="transmembrane region" description="Helical" evidence="1">
    <location>
        <begin position="78"/>
        <end position="95"/>
    </location>
</feature>
<feature type="transmembrane region" description="Helical" evidence="1">
    <location>
        <begin position="186"/>
        <end position="214"/>
    </location>
</feature>
<keyword evidence="1" id="KW-1133">Transmembrane helix</keyword>